<dbReference type="Proteomes" id="UP000325315">
    <property type="component" value="Unassembled WGS sequence"/>
</dbReference>
<feature type="region of interest" description="Disordered" evidence="1">
    <location>
        <begin position="243"/>
        <end position="287"/>
    </location>
</feature>
<feature type="region of interest" description="Disordered" evidence="1">
    <location>
        <begin position="199"/>
        <end position="231"/>
    </location>
</feature>
<evidence type="ECO:0000259" key="2">
    <source>
        <dbReference type="Pfam" id="PF03732"/>
    </source>
</evidence>
<keyword evidence="4" id="KW-1185">Reference proteome</keyword>
<proteinExistence type="predicted"/>
<dbReference type="Pfam" id="PF03732">
    <property type="entry name" value="Retrotrans_gag"/>
    <property type="match status" value="1"/>
</dbReference>
<dbReference type="PANTHER" id="PTHR34482:SF36">
    <property type="entry name" value="RETROTRANSPOSON GAG DOMAIN-CONTAINING PROTEIN"/>
    <property type="match status" value="1"/>
</dbReference>
<evidence type="ECO:0000313" key="4">
    <source>
        <dbReference type="Proteomes" id="UP000325315"/>
    </source>
</evidence>
<evidence type="ECO:0000313" key="3">
    <source>
        <dbReference type="EMBL" id="KAA3466122.1"/>
    </source>
</evidence>
<dbReference type="PANTHER" id="PTHR34482">
    <property type="entry name" value="DNA DAMAGE-INDUCIBLE PROTEIN 1-LIKE"/>
    <property type="match status" value="1"/>
</dbReference>
<gene>
    <name evidence="3" type="ORF">EPI10_001237</name>
</gene>
<reference evidence="4" key="1">
    <citation type="journal article" date="2019" name="Plant Biotechnol. J.">
        <title>Genome sequencing of the Australian wild diploid species Gossypium australe highlights disease resistance and delayed gland morphogenesis.</title>
        <authorList>
            <person name="Cai Y."/>
            <person name="Cai X."/>
            <person name="Wang Q."/>
            <person name="Wang P."/>
            <person name="Zhang Y."/>
            <person name="Cai C."/>
            <person name="Xu Y."/>
            <person name="Wang K."/>
            <person name="Zhou Z."/>
            <person name="Wang C."/>
            <person name="Geng S."/>
            <person name="Li B."/>
            <person name="Dong Q."/>
            <person name="Hou Y."/>
            <person name="Wang H."/>
            <person name="Ai P."/>
            <person name="Liu Z."/>
            <person name="Yi F."/>
            <person name="Sun M."/>
            <person name="An G."/>
            <person name="Cheng J."/>
            <person name="Zhang Y."/>
            <person name="Shi Q."/>
            <person name="Xie Y."/>
            <person name="Shi X."/>
            <person name="Chang Y."/>
            <person name="Huang F."/>
            <person name="Chen Y."/>
            <person name="Hong S."/>
            <person name="Mi L."/>
            <person name="Sun Q."/>
            <person name="Zhang L."/>
            <person name="Zhou B."/>
            <person name="Peng R."/>
            <person name="Zhang X."/>
            <person name="Liu F."/>
        </authorList>
    </citation>
    <scope>NUCLEOTIDE SEQUENCE [LARGE SCALE GENOMIC DNA]</scope>
    <source>
        <strain evidence="4">cv. PA1801</strain>
    </source>
</reference>
<feature type="compositionally biased region" description="Polar residues" evidence="1">
    <location>
        <begin position="269"/>
        <end position="279"/>
    </location>
</feature>
<feature type="domain" description="Retrotransposon gag" evidence="2">
    <location>
        <begin position="54"/>
        <end position="143"/>
    </location>
</feature>
<name>A0A5B6VAA2_9ROSI</name>
<protein>
    <submittedName>
        <fullName evidence="3">Maturase K</fullName>
    </submittedName>
</protein>
<dbReference type="InterPro" id="IPR005162">
    <property type="entry name" value="Retrotrans_gag_dom"/>
</dbReference>
<evidence type="ECO:0000256" key="1">
    <source>
        <dbReference type="SAM" id="MobiDB-lite"/>
    </source>
</evidence>
<comment type="caution">
    <text evidence="3">The sequence shown here is derived from an EMBL/GenBank/DDBJ whole genome shotgun (WGS) entry which is preliminary data.</text>
</comment>
<sequence>MVEVVRRERPLVDKIWKQGAEEFRASKDDDPERLENTIKVFDELSCTPEKCIKCVVSLLKDSAYQWWNTLVSVVPRERVNWEFFQEEFRNFIDQRRKEFLKIKQGRMTVTEYEHEFIRLSKYARECVLTEAIMYQRFEDGINEDIHLFVGVLELKEFVVLVDRACKAEELDKEKRSTEIESRDSRKRLLCKSFQSSSKKSREFTTRSTTSAGFSNKSKGRQSPGLKLRPPRLLVLATLDRMTEMSAKEKPQNARPGSTVRGRPQRNPRNEMSSKNISRSRLQELRVEHRREHMSFVLAKRRPPPM</sequence>
<accession>A0A5B6VAA2</accession>
<dbReference type="OrthoDB" id="2272416at2759"/>
<feature type="compositionally biased region" description="Polar residues" evidence="1">
    <location>
        <begin position="205"/>
        <end position="216"/>
    </location>
</feature>
<organism evidence="3 4">
    <name type="scientific">Gossypium australe</name>
    <dbReference type="NCBI Taxonomy" id="47621"/>
    <lineage>
        <taxon>Eukaryota</taxon>
        <taxon>Viridiplantae</taxon>
        <taxon>Streptophyta</taxon>
        <taxon>Embryophyta</taxon>
        <taxon>Tracheophyta</taxon>
        <taxon>Spermatophyta</taxon>
        <taxon>Magnoliopsida</taxon>
        <taxon>eudicotyledons</taxon>
        <taxon>Gunneridae</taxon>
        <taxon>Pentapetalae</taxon>
        <taxon>rosids</taxon>
        <taxon>malvids</taxon>
        <taxon>Malvales</taxon>
        <taxon>Malvaceae</taxon>
        <taxon>Malvoideae</taxon>
        <taxon>Gossypium</taxon>
    </lineage>
</organism>
<dbReference type="AlphaFoldDB" id="A0A5B6VAA2"/>
<dbReference type="EMBL" id="SMMG02000007">
    <property type="protein sequence ID" value="KAA3466122.1"/>
    <property type="molecule type" value="Genomic_DNA"/>
</dbReference>